<proteinExistence type="predicted"/>
<reference evidence="1 2" key="1">
    <citation type="submission" date="2023-07" db="EMBL/GenBank/DDBJ databases">
        <title>Sorghum-associated microbial communities from plants grown in Nebraska, USA.</title>
        <authorList>
            <person name="Schachtman D."/>
        </authorList>
    </citation>
    <scope>NUCLEOTIDE SEQUENCE [LARGE SCALE GENOMIC DNA]</scope>
    <source>
        <strain evidence="1 2">BE240</strain>
    </source>
</reference>
<dbReference type="RefSeq" id="WP_204732402.1">
    <property type="nucleotide sequence ID" value="NZ_JAVDWE010000003.1"/>
</dbReference>
<evidence type="ECO:0000313" key="1">
    <source>
        <dbReference type="EMBL" id="MDR7093723.1"/>
    </source>
</evidence>
<evidence type="ECO:0008006" key="3">
    <source>
        <dbReference type="Google" id="ProtNLM"/>
    </source>
</evidence>
<organism evidence="1 2">
    <name type="scientific">Hydrogenophaga laconesensis</name>
    <dbReference type="NCBI Taxonomy" id="1805971"/>
    <lineage>
        <taxon>Bacteria</taxon>
        <taxon>Pseudomonadati</taxon>
        <taxon>Pseudomonadota</taxon>
        <taxon>Betaproteobacteria</taxon>
        <taxon>Burkholderiales</taxon>
        <taxon>Comamonadaceae</taxon>
        <taxon>Hydrogenophaga</taxon>
    </lineage>
</organism>
<protein>
    <recommendedName>
        <fullName evidence="3">DUF2384 domain-containing protein</fullName>
    </recommendedName>
</protein>
<evidence type="ECO:0000313" key="2">
    <source>
        <dbReference type="Proteomes" id="UP001265550"/>
    </source>
</evidence>
<dbReference type="EMBL" id="JAVDWE010000003">
    <property type="protein sequence ID" value="MDR7093723.1"/>
    <property type="molecule type" value="Genomic_DNA"/>
</dbReference>
<gene>
    <name evidence="1" type="ORF">J2X09_001455</name>
</gene>
<accession>A0ABU1V8D6</accession>
<name>A0ABU1V8D6_9BURK</name>
<keyword evidence="2" id="KW-1185">Reference proteome</keyword>
<comment type="caution">
    <text evidence="1">The sequence shown here is derived from an EMBL/GenBank/DDBJ whole genome shotgun (WGS) entry which is preliminary data.</text>
</comment>
<dbReference type="Proteomes" id="UP001265550">
    <property type="component" value="Unassembled WGS sequence"/>
</dbReference>
<sequence length="163" mass="17978">MYTPYSHAEETLTRLPPAARGSIDVLPPRWATLEPAFADTGGWVSGSDLAELIRQHGRQDDGSPVLQPISLVARWIVSGDVIAVSTPWGDMLPLFQFDLPRAAIRPEVVMVCAELGCALTQSELARWFVSPNEWLQGERPVLVLHTRLPDVRRAARRVAMGGE</sequence>